<dbReference type="PANTHER" id="PTHR11808">
    <property type="entry name" value="TRANS-SULFURATION ENZYME FAMILY MEMBER"/>
    <property type="match status" value="1"/>
</dbReference>
<comment type="similarity">
    <text evidence="4">Belongs to the trans-sulfuration enzymes family.</text>
</comment>
<comment type="caution">
    <text evidence="5">The sequence shown here is derived from an EMBL/GenBank/DDBJ whole genome shotgun (WGS) entry which is preliminary data.</text>
</comment>
<feature type="modified residue" description="N6-(pyridoxal phosphate)lysine" evidence="3">
    <location>
        <position position="206"/>
    </location>
</feature>
<dbReference type="CDD" id="cd00614">
    <property type="entry name" value="CGS_like"/>
    <property type="match status" value="1"/>
</dbReference>
<dbReference type="RefSeq" id="WP_128418787.1">
    <property type="nucleotide sequence ID" value="NZ_CP049017.1"/>
</dbReference>
<dbReference type="Proteomes" id="UP000239898">
    <property type="component" value="Unassembled WGS sequence"/>
</dbReference>
<dbReference type="PIRSF" id="PIRSF001434">
    <property type="entry name" value="CGS"/>
    <property type="match status" value="1"/>
</dbReference>
<evidence type="ECO:0000313" key="6">
    <source>
        <dbReference type="Proteomes" id="UP000239898"/>
    </source>
</evidence>
<evidence type="ECO:0000256" key="4">
    <source>
        <dbReference type="RuleBase" id="RU362118"/>
    </source>
</evidence>
<gene>
    <name evidence="5" type="primary">metB</name>
    <name evidence="5" type="ORF">XthCFBP4691_01490</name>
</gene>
<dbReference type="SUPFAM" id="SSF53383">
    <property type="entry name" value="PLP-dependent transferases"/>
    <property type="match status" value="1"/>
</dbReference>
<keyword evidence="5" id="KW-0456">Lyase</keyword>
<dbReference type="InterPro" id="IPR000277">
    <property type="entry name" value="Cys/Met-Metab_PyrdxlP-dep_enz"/>
</dbReference>
<dbReference type="InterPro" id="IPR015424">
    <property type="entry name" value="PyrdxlP-dep_Trfase"/>
</dbReference>
<dbReference type="PANTHER" id="PTHR11808:SF75">
    <property type="entry name" value="CYSTATHIONINE GAMMA-SYNTHASE"/>
    <property type="match status" value="1"/>
</dbReference>
<dbReference type="AlphaFoldDB" id="A0A2S6ZLK5"/>
<dbReference type="InterPro" id="IPR054542">
    <property type="entry name" value="Cys_met_metab_PP"/>
</dbReference>
<dbReference type="FunFam" id="3.90.1150.10:FF:000008">
    <property type="entry name" value="Cystathionine gamma-synthase"/>
    <property type="match status" value="1"/>
</dbReference>
<dbReference type="NCBIfam" id="NF006450">
    <property type="entry name" value="PRK08776.1"/>
    <property type="match status" value="1"/>
</dbReference>
<evidence type="ECO:0000256" key="2">
    <source>
        <dbReference type="ARBA" id="ARBA00022898"/>
    </source>
</evidence>
<dbReference type="InterPro" id="IPR015422">
    <property type="entry name" value="PyrdxlP-dep_Trfase_small"/>
</dbReference>
<dbReference type="GO" id="GO:0005737">
    <property type="term" value="C:cytoplasm"/>
    <property type="evidence" value="ECO:0007669"/>
    <property type="project" value="TreeGrafter"/>
</dbReference>
<dbReference type="FunFam" id="3.40.640.10:FF:000038">
    <property type="entry name" value="Cystathionine gamma-synthase"/>
    <property type="match status" value="1"/>
</dbReference>
<dbReference type="NCBIfam" id="TIGR02080">
    <property type="entry name" value="O_succ_thio_ly"/>
    <property type="match status" value="1"/>
</dbReference>
<dbReference type="GO" id="GO:0004123">
    <property type="term" value="F:cystathionine gamma-lyase activity"/>
    <property type="evidence" value="ECO:0007669"/>
    <property type="project" value="TreeGrafter"/>
</dbReference>
<dbReference type="InterPro" id="IPR011821">
    <property type="entry name" value="O_succ_thio_ly"/>
</dbReference>
<dbReference type="PROSITE" id="PS00868">
    <property type="entry name" value="CYS_MET_METAB_PP"/>
    <property type="match status" value="1"/>
</dbReference>
<dbReference type="GO" id="GO:0019343">
    <property type="term" value="P:cysteine biosynthetic process via cystathionine"/>
    <property type="evidence" value="ECO:0007669"/>
    <property type="project" value="TreeGrafter"/>
</dbReference>
<dbReference type="GO" id="GO:0030170">
    <property type="term" value="F:pyridoxal phosphate binding"/>
    <property type="evidence" value="ECO:0007669"/>
    <property type="project" value="InterPro"/>
</dbReference>
<evidence type="ECO:0000313" key="5">
    <source>
        <dbReference type="EMBL" id="PPT93086.1"/>
    </source>
</evidence>
<dbReference type="EMBL" id="MIGX01000003">
    <property type="protein sequence ID" value="PPT93086.1"/>
    <property type="molecule type" value="Genomic_DNA"/>
</dbReference>
<dbReference type="GO" id="GO:0019346">
    <property type="term" value="P:transsulfuration"/>
    <property type="evidence" value="ECO:0007669"/>
    <property type="project" value="InterPro"/>
</dbReference>
<keyword evidence="6" id="KW-1185">Reference proteome</keyword>
<name>A0A2S6ZLK5_9XANT</name>
<accession>A0A2S6ZLK5</accession>
<reference evidence="5 6" key="1">
    <citation type="submission" date="2016-08" db="EMBL/GenBank/DDBJ databases">
        <title>Evolution of the type three secretion system and type three effector repertoires in Xanthomonas.</title>
        <authorList>
            <person name="Merda D."/>
            <person name="Briand M."/>
            <person name="Bosis E."/>
            <person name="Rousseau C."/>
            <person name="Portier P."/>
            <person name="Jacques M.-A."/>
            <person name="Fischer-Le Saux M."/>
        </authorList>
    </citation>
    <scope>NUCLEOTIDE SEQUENCE [LARGE SCALE GENOMIC DNA]</scope>
    <source>
        <strain evidence="5 6">CFBP 4691</strain>
    </source>
</reference>
<organism evidence="5 6">
    <name type="scientific">Xanthomonas theicola</name>
    <dbReference type="NCBI Taxonomy" id="56464"/>
    <lineage>
        <taxon>Bacteria</taxon>
        <taxon>Pseudomonadati</taxon>
        <taxon>Pseudomonadota</taxon>
        <taxon>Gammaproteobacteria</taxon>
        <taxon>Lysobacterales</taxon>
        <taxon>Lysobacteraceae</taxon>
        <taxon>Xanthomonas</taxon>
    </lineage>
</organism>
<dbReference type="OrthoDB" id="9805807at2"/>
<protein>
    <submittedName>
        <fullName evidence="5">O-succinylhomoserine (Thiol)-lyase</fullName>
    </submittedName>
</protein>
<proteinExistence type="inferred from homology"/>
<evidence type="ECO:0000256" key="3">
    <source>
        <dbReference type="PIRSR" id="PIRSR001434-2"/>
    </source>
</evidence>
<dbReference type="Pfam" id="PF01053">
    <property type="entry name" value="Cys_Met_Meta_PP"/>
    <property type="match status" value="1"/>
</dbReference>
<dbReference type="Gene3D" id="3.90.1150.10">
    <property type="entry name" value="Aspartate Aminotransferase, domain 1"/>
    <property type="match status" value="1"/>
</dbReference>
<keyword evidence="2 3" id="KW-0663">Pyridoxal phosphate</keyword>
<dbReference type="InterPro" id="IPR015421">
    <property type="entry name" value="PyrdxlP-dep_Trfase_major"/>
</dbReference>
<dbReference type="GO" id="GO:0003962">
    <property type="term" value="F:cystathionine gamma-synthase activity"/>
    <property type="evidence" value="ECO:0007669"/>
    <property type="project" value="TreeGrafter"/>
</dbReference>
<dbReference type="Gene3D" id="3.40.640.10">
    <property type="entry name" value="Type I PLP-dependent aspartate aminotransferase-like (Major domain)"/>
    <property type="match status" value="1"/>
</dbReference>
<comment type="cofactor">
    <cofactor evidence="1 4">
        <name>pyridoxal 5'-phosphate</name>
        <dbReference type="ChEBI" id="CHEBI:597326"/>
    </cofactor>
</comment>
<evidence type="ECO:0000256" key="1">
    <source>
        <dbReference type="ARBA" id="ARBA00001933"/>
    </source>
</evidence>
<sequence>MSTAHDNDPRCSAATAAVRAGIDRDTAHGAVTPPIVLSSNFSFDGFGNKRQYDYTRSGNPTRDLLGEALADLEGGAGGVVTATGMGAINLVLNALLQPGDTLVVPHDAYGGSWRLFNALAKKGHFALITADLTDPRSLAEALAQSPRLVLIETPSNPLLRITDLRFVIDAAHKAGALAVVDNTFLSPALQKPIAFGADIVVHSTTKYVNGHSDVVGGAVVAADAELHQQLVWWANALGLTGSPFDAFLTLRGLRTLDARLRVHQENAQAVVALLDGHAAVDQVYYPGLAAHPGHAVAARQQQGFGAMISFELAGGEAQVRAFVDGLRYFTLAESLGGVESLVAHPASMTHAAMSAEARAHAGIGDGLLRLSVGIESSDDLVADLQAGLLRAQQAGEAAARKQVDA</sequence>